<evidence type="ECO:0000256" key="5">
    <source>
        <dbReference type="RuleBase" id="RU000461"/>
    </source>
</evidence>
<comment type="similarity">
    <text evidence="2 5">Belongs to the cytochrome P450 family.</text>
</comment>
<organism evidence="6 7">
    <name type="scientific">Oikopleura dioica</name>
    <name type="common">Tunicate</name>
    <dbReference type="NCBI Taxonomy" id="34765"/>
    <lineage>
        <taxon>Eukaryota</taxon>
        <taxon>Metazoa</taxon>
        <taxon>Chordata</taxon>
        <taxon>Tunicata</taxon>
        <taxon>Appendicularia</taxon>
        <taxon>Copelata</taxon>
        <taxon>Oikopleuridae</taxon>
        <taxon>Oikopleura</taxon>
    </lineage>
</organism>
<name>A0ABN7T7L7_OIKDI</name>
<evidence type="ECO:0000256" key="4">
    <source>
        <dbReference type="ARBA" id="ARBA00023004"/>
    </source>
</evidence>
<protein>
    <submittedName>
        <fullName evidence="6">Oidioi.mRNA.OKI2018_I69.chr2.g7699.t1.cds</fullName>
    </submittedName>
</protein>
<evidence type="ECO:0000256" key="1">
    <source>
        <dbReference type="ARBA" id="ARBA00001971"/>
    </source>
</evidence>
<keyword evidence="3 5" id="KW-0479">Metal-binding</keyword>
<dbReference type="SUPFAM" id="SSF48264">
    <property type="entry name" value="Cytochrome P450"/>
    <property type="match status" value="1"/>
</dbReference>
<dbReference type="Proteomes" id="UP001158576">
    <property type="component" value="Chromosome 2"/>
</dbReference>
<dbReference type="PRINTS" id="PR00463">
    <property type="entry name" value="EP450I"/>
</dbReference>
<keyword evidence="5" id="KW-0349">Heme</keyword>
<reference evidence="6 7" key="1">
    <citation type="submission" date="2021-04" db="EMBL/GenBank/DDBJ databases">
        <authorList>
            <person name="Bliznina A."/>
        </authorList>
    </citation>
    <scope>NUCLEOTIDE SEQUENCE [LARGE SCALE GENOMIC DNA]</scope>
</reference>
<dbReference type="PRINTS" id="PR00385">
    <property type="entry name" value="P450"/>
</dbReference>
<keyword evidence="5" id="KW-0560">Oxidoreductase</keyword>
<proteinExistence type="inferred from homology"/>
<comment type="cofactor">
    <cofactor evidence="1">
        <name>heme</name>
        <dbReference type="ChEBI" id="CHEBI:30413"/>
    </cofactor>
</comment>
<accession>A0ABN7T7L7</accession>
<keyword evidence="4 5" id="KW-0408">Iron</keyword>
<dbReference type="InterPro" id="IPR036396">
    <property type="entry name" value="Cyt_P450_sf"/>
</dbReference>
<dbReference type="InterPro" id="IPR002401">
    <property type="entry name" value="Cyt_P450_E_grp-I"/>
</dbReference>
<dbReference type="PANTHER" id="PTHR24300:SF403">
    <property type="entry name" value="CYTOCHROME P450 306A1"/>
    <property type="match status" value="1"/>
</dbReference>
<evidence type="ECO:0000256" key="2">
    <source>
        <dbReference type="ARBA" id="ARBA00010617"/>
    </source>
</evidence>
<dbReference type="Gene3D" id="1.10.630.10">
    <property type="entry name" value="Cytochrome P450"/>
    <property type="match status" value="1"/>
</dbReference>
<evidence type="ECO:0000256" key="3">
    <source>
        <dbReference type="ARBA" id="ARBA00022723"/>
    </source>
</evidence>
<evidence type="ECO:0000313" key="7">
    <source>
        <dbReference type="Proteomes" id="UP001158576"/>
    </source>
</evidence>
<dbReference type="InterPro" id="IPR017972">
    <property type="entry name" value="Cyt_P450_CS"/>
</dbReference>
<dbReference type="PANTHER" id="PTHR24300">
    <property type="entry name" value="CYTOCHROME P450 508A4-RELATED"/>
    <property type="match status" value="1"/>
</dbReference>
<dbReference type="PROSITE" id="PS00086">
    <property type="entry name" value="CYTOCHROME_P450"/>
    <property type="match status" value="1"/>
</dbReference>
<dbReference type="InterPro" id="IPR001128">
    <property type="entry name" value="Cyt_P450"/>
</dbReference>
<keyword evidence="5" id="KW-0503">Monooxygenase</keyword>
<dbReference type="Pfam" id="PF00067">
    <property type="entry name" value="p450"/>
    <property type="match status" value="1"/>
</dbReference>
<sequence>MFPFSSYSNGYILTDFKMIKEAFSQKELSNREGSEKQSQEIASDRAFIGLDKKAHEILGPDDQLIKNGPGNFIGIGDGPYDAVHKSFRQMWFDTSKRLTGKNRMIEIMQQSSSSVNEILLREGSKESGMDPKRVFMNGTMNVITGFAFGNTMEFDDPVFKEIANAVTTIFKFFSVSILKRTIAGKVPSWVTRNFVYQRIWHSFLKERNEVVLKFHEFLHKQIVNHRIDLDKNNPRDYLDMLLIAAEKEKRLGYDVVVATVLGIYLGASDTLANQLSWFCVTLADHPEVQEKMYEEIIASLDNENEIKKENCPFTRSVLLECQRWNPVVDSLLHRASEDIVVDGVFIEKGSTLQASLTAVMHNPANFPEPEKFIPDRFYKNGEFVNDVKVVSFSIGLRNCIGKQIAIDEYFIFTTNIIRDFRLSRKSKSMKIANHRFLRIPEEGHVRFEKRN</sequence>
<gene>
    <name evidence="6" type="ORF">OKIOD_LOCUS16464</name>
</gene>
<evidence type="ECO:0000313" key="6">
    <source>
        <dbReference type="EMBL" id="CAG5113609.1"/>
    </source>
</evidence>
<dbReference type="InterPro" id="IPR050182">
    <property type="entry name" value="Cytochrome_P450_fam2"/>
</dbReference>
<dbReference type="EMBL" id="OU015567">
    <property type="protein sequence ID" value="CAG5113609.1"/>
    <property type="molecule type" value="Genomic_DNA"/>
</dbReference>
<keyword evidence="7" id="KW-1185">Reference proteome</keyword>